<comment type="caution">
    <text evidence="2">The sequence shown here is derived from an EMBL/GenBank/DDBJ whole genome shotgun (WGS) entry which is preliminary data.</text>
</comment>
<dbReference type="Proteomes" id="UP000694240">
    <property type="component" value="Chromosome 10"/>
</dbReference>
<evidence type="ECO:0000313" key="2">
    <source>
        <dbReference type="EMBL" id="KAG7558806.1"/>
    </source>
</evidence>
<dbReference type="EMBL" id="JAEFBK010000010">
    <property type="protein sequence ID" value="KAG7558806.1"/>
    <property type="molecule type" value="Genomic_DNA"/>
</dbReference>
<accession>A0A8T1ZHP4</accession>
<feature type="compositionally biased region" description="Basic residues" evidence="1">
    <location>
        <begin position="10"/>
        <end position="22"/>
    </location>
</feature>
<dbReference type="AlphaFoldDB" id="A0A8T1ZHP4"/>
<evidence type="ECO:0000256" key="1">
    <source>
        <dbReference type="SAM" id="MobiDB-lite"/>
    </source>
</evidence>
<dbReference type="PANTHER" id="PTHR38365">
    <property type="entry name" value="C2 DOMAIN-CONTAINING PROTEIN-RELATED"/>
    <property type="match status" value="1"/>
</dbReference>
<gene>
    <name evidence="2" type="ORF">ISN45_Aa05g004350</name>
</gene>
<protein>
    <recommendedName>
        <fullName evidence="4">C2 domain-containing protein</fullName>
    </recommendedName>
</protein>
<sequence length="168" mass="19186">MTMNLEQAAAKKRRTTNRKGKRKVDENTNLIVKIGRFTIDDNTLLNPYYGTKNFRAVVYTDLEDQYPTRVLRVYHGDKLKFNEQVTIPIDSHARYLYVELLGVSSREDPGTSRGIVVMGRAKIRLPPPLYSRQINHKASLVALDSDRSVVEKGTLAISMKLDSYVEKL</sequence>
<name>A0A8T1ZHP4_9BRAS</name>
<evidence type="ECO:0008006" key="4">
    <source>
        <dbReference type="Google" id="ProtNLM"/>
    </source>
</evidence>
<keyword evidence="3" id="KW-1185">Reference proteome</keyword>
<proteinExistence type="predicted"/>
<reference evidence="2 3" key="1">
    <citation type="submission" date="2020-12" db="EMBL/GenBank/DDBJ databases">
        <title>Concerted genomic and epigenomic changes stabilize Arabidopsis allopolyploids.</title>
        <authorList>
            <person name="Chen Z."/>
        </authorList>
    </citation>
    <scope>NUCLEOTIDE SEQUENCE [LARGE SCALE GENOMIC DNA]</scope>
    <source>
        <strain evidence="2">Allo738</strain>
        <tissue evidence="2">Leaf</tissue>
    </source>
</reference>
<feature type="region of interest" description="Disordered" evidence="1">
    <location>
        <begin position="1"/>
        <end position="23"/>
    </location>
</feature>
<evidence type="ECO:0000313" key="3">
    <source>
        <dbReference type="Proteomes" id="UP000694240"/>
    </source>
</evidence>
<organism evidence="2 3">
    <name type="scientific">Arabidopsis thaliana x Arabidopsis arenosa</name>
    <dbReference type="NCBI Taxonomy" id="1240361"/>
    <lineage>
        <taxon>Eukaryota</taxon>
        <taxon>Viridiplantae</taxon>
        <taxon>Streptophyta</taxon>
        <taxon>Embryophyta</taxon>
        <taxon>Tracheophyta</taxon>
        <taxon>Spermatophyta</taxon>
        <taxon>Magnoliopsida</taxon>
        <taxon>eudicotyledons</taxon>
        <taxon>Gunneridae</taxon>
        <taxon>Pentapetalae</taxon>
        <taxon>rosids</taxon>
        <taxon>malvids</taxon>
        <taxon>Brassicales</taxon>
        <taxon>Brassicaceae</taxon>
        <taxon>Camelineae</taxon>
        <taxon>Arabidopsis</taxon>
    </lineage>
</organism>
<dbReference type="PANTHER" id="PTHR38365:SF1">
    <property type="entry name" value="C2 DOMAIN-CONTAINING PROTEIN"/>
    <property type="match status" value="1"/>
</dbReference>